<dbReference type="InterPro" id="IPR013783">
    <property type="entry name" value="Ig-like_fold"/>
</dbReference>
<feature type="domain" description="Fibronectin type III-like" evidence="19">
    <location>
        <begin position="649"/>
        <end position="719"/>
    </location>
</feature>
<evidence type="ECO:0000256" key="9">
    <source>
        <dbReference type="ARBA" id="ARBA00023001"/>
    </source>
</evidence>
<evidence type="ECO:0000256" key="5">
    <source>
        <dbReference type="ARBA" id="ARBA00012744"/>
    </source>
</evidence>
<feature type="signal peptide" evidence="18">
    <location>
        <begin position="1"/>
        <end position="22"/>
    </location>
</feature>
<dbReference type="SUPFAM" id="SSF51445">
    <property type="entry name" value="(Trans)glycosidases"/>
    <property type="match status" value="1"/>
</dbReference>
<dbReference type="SMART" id="SM01217">
    <property type="entry name" value="Fn3_like"/>
    <property type="match status" value="1"/>
</dbReference>
<evidence type="ECO:0000256" key="12">
    <source>
        <dbReference type="ARBA" id="ARBA00023295"/>
    </source>
</evidence>
<dbReference type="PANTHER" id="PTHR42715:SF28">
    <property type="entry name" value="BETA-GLUCOSIDASE L-RELATED"/>
    <property type="match status" value="1"/>
</dbReference>
<keyword evidence="7 18" id="KW-0732">Signal</keyword>
<comment type="similarity">
    <text evidence="4">Belongs to the glycosyl hydrolase 3 family.</text>
</comment>
<gene>
    <name evidence="20" type="ORF">jhhlp_007842</name>
</gene>
<evidence type="ECO:0000256" key="6">
    <source>
        <dbReference type="ARBA" id="ARBA00022525"/>
    </source>
</evidence>
<keyword evidence="21" id="KW-1185">Reference proteome</keyword>
<dbReference type="FunFam" id="3.40.50.1700:FF:000003">
    <property type="entry name" value="Probable beta-glucosidase"/>
    <property type="match status" value="1"/>
</dbReference>
<dbReference type="SUPFAM" id="SSF52279">
    <property type="entry name" value="Beta-D-glucan exohydrolase, C-terminal domain"/>
    <property type="match status" value="1"/>
</dbReference>
<evidence type="ECO:0000313" key="21">
    <source>
        <dbReference type="Proteomes" id="UP000233524"/>
    </source>
</evidence>
<dbReference type="FunFam" id="3.20.20.300:FF:000002">
    <property type="entry name" value="Probable beta-glucosidase"/>
    <property type="match status" value="1"/>
</dbReference>
<dbReference type="AlphaFoldDB" id="A0A2N3N0Q2"/>
<evidence type="ECO:0000256" key="18">
    <source>
        <dbReference type="SAM" id="SignalP"/>
    </source>
</evidence>
<keyword evidence="13" id="KW-0624">Polysaccharide degradation</keyword>
<sequence length="731" mass="77936">MLSKVLTAVITAAATFSQLGQAQTVPADEKWAAAYEKANAALARLGQNEKIGLVSGVGWGNGACVGNTGSAPSIGYPSLCLQDGPLGLRFGKSVTAFAPSIQAASTWDIELIRQRGQYMGEEARGIGVNVLLGPVAGALGKIPHAGRNWEAFGPDPYLTGIAMIETIEGIQSAGVQACAKHYILNEQERNRETMSSSVDDRSMHELYLWPFADSVKANVASVMCSYNKINGTWACESEYAMQKLLKDELAFPGYVVSDWNAQHTTSESANRGMDMTMPGSDFDGNNVLWGPQLQSAIQQNQVSGERLDDMVRRILASWYYTGQDSGYPAVNLNANVQGNHKENARAVARDGIVLLKNDDNLLPLKKPAKIAVIGSSTVVNSDGLNSCPDRGCNKGALAMGWGSGTVDLTYLVAPHDAIKARADKEGIQVSHSPSDDGGAGAQAAQGADIAFVFVTSDSGEGYIEVEGHGGDRNHLDPWHDGNNLVQRVAAANPNTIVVVHSVGPILLESILQNTGVKGIVWAGLPGQENGNALVDVLFGDTNPNGKLPYTIGKRAEDWGAAVVNGDDNFKEGLYIDYRHFDKESIEPRYEFGFGLSYTTFEYSDIAVDSSATSGPATGTLKPGGPEDLYETVATVTATITNSGEVDGAEVAQLYVTYPSSAPETPPRQLRGFQKLKLAAGEGGKATFNIRRKDLSYWDVSSQKWVVPAGEFKIAVGASSRDLRLDGAFTVE</sequence>
<evidence type="ECO:0000259" key="19">
    <source>
        <dbReference type="SMART" id="SM01217"/>
    </source>
</evidence>
<proteinExistence type="inferred from homology"/>
<evidence type="ECO:0000256" key="17">
    <source>
        <dbReference type="ARBA" id="ARBA00083611"/>
    </source>
</evidence>
<dbReference type="InterPro" id="IPR050288">
    <property type="entry name" value="Cellulose_deg_GH3"/>
</dbReference>
<feature type="chain" id="PRO_5014768751" description="Beta-glucosidase cel3A" evidence="18">
    <location>
        <begin position="23"/>
        <end position="731"/>
    </location>
</feature>
<dbReference type="InterPro" id="IPR017853">
    <property type="entry name" value="GH"/>
</dbReference>
<keyword evidence="8" id="KW-0378">Hydrolase</keyword>
<dbReference type="PANTHER" id="PTHR42715">
    <property type="entry name" value="BETA-GLUCOSIDASE"/>
    <property type="match status" value="1"/>
</dbReference>
<dbReference type="OrthoDB" id="416222at2759"/>
<dbReference type="EC" id="3.2.1.21" evidence="5"/>
<protein>
    <recommendedName>
        <fullName evidence="14">Beta-glucosidase cel3A</fullName>
        <ecNumber evidence="5">3.2.1.21</ecNumber>
    </recommendedName>
    <alternativeName>
        <fullName evidence="15">Beta-D-glucoside glucohydrolase cel3A</fullName>
    </alternativeName>
    <alternativeName>
        <fullName evidence="17">Cellobiase cel3A</fullName>
    </alternativeName>
    <alternativeName>
        <fullName evidence="16">Gentiobiase cel3A</fullName>
    </alternativeName>
</protein>
<name>A0A2N3N0Q2_9PEZI</name>
<evidence type="ECO:0000313" key="20">
    <source>
        <dbReference type="EMBL" id="PKS06008.1"/>
    </source>
</evidence>
<dbReference type="GO" id="GO:0005576">
    <property type="term" value="C:extracellular region"/>
    <property type="evidence" value="ECO:0007669"/>
    <property type="project" value="UniProtKB-SubCell"/>
</dbReference>
<dbReference type="InterPro" id="IPR036881">
    <property type="entry name" value="Glyco_hydro_3_C_sf"/>
</dbReference>
<dbReference type="VEuPathDB" id="FungiDB:jhhlp_007842"/>
<dbReference type="Pfam" id="PF01915">
    <property type="entry name" value="Glyco_hydro_3_C"/>
    <property type="match status" value="1"/>
</dbReference>
<keyword evidence="10" id="KW-0325">Glycoprotein</keyword>
<organism evidence="20 21">
    <name type="scientific">Lomentospora prolificans</name>
    <dbReference type="NCBI Taxonomy" id="41688"/>
    <lineage>
        <taxon>Eukaryota</taxon>
        <taxon>Fungi</taxon>
        <taxon>Dikarya</taxon>
        <taxon>Ascomycota</taxon>
        <taxon>Pezizomycotina</taxon>
        <taxon>Sordariomycetes</taxon>
        <taxon>Hypocreomycetidae</taxon>
        <taxon>Microascales</taxon>
        <taxon>Microascaceae</taxon>
        <taxon>Lomentospora</taxon>
    </lineage>
</organism>
<evidence type="ECO:0000256" key="10">
    <source>
        <dbReference type="ARBA" id="ARBA00023180"/>
    </source>
</evidence>
<evidence type="ECO:0000256" key="15">
    <source>
        <dbReference type="ARBA" id="ARBA00078013"/>
    </source>
</evidence>
<dbReference type="FunFam" id="2.60.40.10:FF:000757">
    <property type="entry name" value="Beta-glucosidase G"/>
    <property type="match status" value="1"/>
</dbReference>
<keyword evidence="12" id="KW-0326">Glycosidase</keyword>
<reference evidence="20 21" key="1">
    <citation type="journal article" date="2017" name="G3 (Bethesda)">
        <title>First Draft Genome Sequence of the Pathogenic Fungus Lomentospora prolificans (Formerly Scedosporium prolificans).</title>
        <authorList>
            <person name="Luo R."/>
            <person name="Zimin A."/>
            <person name="Workman R."/>
            <person name="Fan Y."/>
            <person name="Pertea G."/>
            <person name="Grossman N."/>
            <person name="Wear M.P."/>
            <person name="Jia B."/>
            <person name="Miller H."/>
            <person name="Casadevall A."/>
            <person name="Timp W."/>
            <person name="Zhang S.X."/>
            <person name="Salzberg S.L."/>
        </authorList>
    </citation>
    <scope>NUCLEOTIDE SEQUENCE [LARGE SCALE GENOMIC DNA]</scope>
    <source>
        <strain evidence="20 21">JHH-5317</strain>
    </source>
</reference>
<comment type="pathway">
    <text evidence="3">Glycan metabolism; cellulose degradation.</text>
</comment>
<keyword evidence="11" id="KW-0119">Carbohydrate metabolism</keyword>
<evidence type="ECO:0000256" key="8">
    <source>
        <dbReference type="ARBA" id="ARBA00022801"/>
    </source>
</evidence>
<dbReference type="Gene3D" id="3.40.50.1700">
    <property type="entry name" value="Glycoside hydrolase family 3 C-terminal domain"/>
    <property type="match status" value="1"/>
</dbReference>
<dbReference type="InterPro" id="IPR001764">
    <property type="entry name" value="Glyco_hydro_3_N"/>
</dbReference>
<evidence type="ECO:0000256" key="2">
    <source>
        <dbReference type="ARBA" id="ARBA00004613"/>
    </source>
</evidence>
<dbReference type="GO" id="GO:0008422">
    <property type="term" value="F:beta-glucosidase activity"/>
    <property type="evidence" value="ECO:0007669"/>
    <property type="project" value="UniProtKB-EC"/>
</dbReference>
<keyword evidence="6" id="KW-0964">Secreted</keyword>
<accession>A0A2N3N0Q2</accession>
<keyword evidence="9" id="KW-0136">Cellulose degradation</keyword>
<dbReference type="STRING" id="41688.A0A2N3N0Q2"/>
<evidence type="ECO:0000256" key="4">
    <source>
        <dbReference type="ARBA" id="ARBA00005336"/>
    </source>
</evidence>
<comment type="subcellular location">
    <subcellularLocation>
        <location evidence="2">Secreted</location>
    </subcellularLocation>
</comment>
<dbReference type="Pfam" id="PF00933">
    <property type="entry name" value="Glyco_hydro_3"/>
    <property type="match status" value="1"/>
</dbReference>
<dbReference type="Gene3D" id="3.20.20.300">
    <property type="entry name" value="Glycoside hydrolase, family 3, N-terminal domain"/>
    <property type="match status" value="1"/>
</dbReference>
<comment type="catalytic activity">
    <reaction evidence="1">
        <text>Hydrolysis of terminal, non-reducing beta-D-glucosyl residues with release of beta-D-glucose.</text>
        <dbReference type="EC" id="3.2.1.21"/>
    </reaction>
</comment>
<evidence type="ECO:0000256" key="7">
    <source>
        <dbReference type="ARBA" id="ARBA00022729"/>
    </source>
</evidence>
<dbReference type="Pfam" id="PF14310">
    <property type="entry name" value="Fn3-like"/>
    <property type="match status" value="1"/>
</dbReference>
<dbReference type="EMBL" id="NLAX01001139">
    <property type="protein sequence ID" value="PKS06008.1"/>
    <property type="molecule type" value="Genomic_DNA"/>
</dbReference>
<evidence type="ECO:0000256" key="16">
    <source>
        <dbReference type="ARBA" id="ARBA00083231"/>
    </source>
</evidence>
<dbReference type="PRINTS" id="PR00133">
    <property type="entry name" value="GLHYDRLASE3"/>
</dbReference>
<comment type="caution">
    <text evidence="20">The sequence shown here is derived from an EMBL/GenBank/DDBJ whole genome shotgun (WGS) entry which is preliminary data.</text>
</comment>
<dbReference type="InParanoid" id="A0A2N3N0Q2"/>
<evidence type="ECO:0000256" key="14">
    <source>
        <dbReference type="ARBA" id="ARBA00070030"/>
    </source>
</evidence>
<evidence type="ECO:0000256" key="3">
    <source>
        <dbReference type="ARBA" id="ARBA00004987"/>
    </source>
</evidence>
<dbReference type="Proteomes" id="UP000233524">
    <property type="component" value="Unassembled WGS sequence"/>
</dbReference>
<dbReference type="InterPro" id="IPR002772">
    <property type="entry name" value="Glyco_hydro_3_C"/>
</dbReference>
<dbReference type="Gene3D" id="2.60.40.10">
    <property type="entry name" value="Immunoglobulins"/>
    <property type="match status" value="1"/>
</dbReference>
<evidence type="ECO:0000256" key="13">
    <source>
        <dbReference type="ARBA" id="ARBA00023326"/>
    </source>
</evidence>
<dbReference type="InterPro" id="IPR036962">
    <property type="entry name" value="Glyco_hydro_3_N_sf"/>
</dbReference>
<evidence type="ECO:0000256" key="1">
    <source>
        <dbReference type="ARBA" id="ARBA00000448"/>
    </source>
</evidence>
<evidence type="ECO:0000256" key="11">
    <source>
        <dbReference type="ARBA" id="ARBA00023277"/>
    </source>
</evidence>
<dbReference type="GO" id="GO:0030245">
    <property type="term" value="P:cellulose catabolic process"/>
    <property type="evidence" value="ECO:0007669"/>
    <property type="project" value="UniProtKB-KW"/>
</dbReference>
<dbReference type="InterPro" id="IPR026891">
    <property type="entry name" value="Fn3-like"/>
</dbReference>